<dbReference type="GO" id="GO:0005634">
    <property type="term" value="C:nucleus"/>
    <property type="evidence" value="ECO:0007669"/>
    <property type="project" value="TreeGrafter"/>
</dbReference>
<evidence type="ECO:0000313" key="1">
    <source>
        <dbReference type="EMBL" id="ORX75411.1"/>
    </source>
</evidence>
<keyword evidence="2" id="KW-1185">Reference proteome</keyword>
<evidence type="ECO:0008006" key="3">
    <source>
        <dbReference type="Google" id="ProtNLM"/>
    </source>
</evidence>
<reference evidence="1 2" key="2">
    <citation type="submission" date="2016-08" db="EMBL/GenBank/DDBJ databases">
        <title>Pervasive Adenine N6-methylation of Active Genes in Fungi.</title>
        <authorList>
            <consortium name="DOE Joint Genome Institute"/>
            <person name="Mondo S.J."/>
            <person name="Dannebaum R.O."/>
            <person name="Kuo R.C."/>
            <person name="Labutti K."/>
            <person name="Haridas S."/>
            <person name="Kuo A."/>
            <person name="Salamov A."/>
            <person name="Ahrendt S.R."/>
            <person name="Lipzen A."/>
            <person name="Sullivan W."/>
            <person name="Andreopoulos W.B."/>
            <person name="Clum A."/>
            <person name="Lindquist E."/>
            <person name="Daum C."/>
            <person name="Ramamoorthy G.K."/>
            <person name="Gryganskyi A."/>
            <person name="Culley D."/>
            <person name="Magnuson J.K."/>
            <person name="James T.Y."/>
            <person name="O'Malley M.A."/>
            <person name="Stajich J.E."/>
            <person name="Spatafora J.W."/>
            <person name="Visel A."/>
            <person name="Grigoriev I.V."/>
        </authorList>
    </citation>
    <scope>NUCLEOTIDE SEQUENCE [LARGE SCALE GENOMIC DNA]</scope>
    <source>
        <strain evidence="1 2">S4</strain>
    </source>
</reference>
<proteinExistence type="predicted"/>
<evidence type="ECO:0000313" key="2">
    <source>
        <dbReference type="Proteomes" id="UP000193944"/>
    </source>
</evidence>
<name>A0A1Y1WPE2_9FUNG</name>
<accession>A0A1Y1WPE2</accession>
<dbReference type="CDD" id="cd20557">
    <property type="entry name" value="CYCLIN_ScPCL1-like"/>
    <property type="match status" value="1"/>
</dbReference>
<sequence>MPATSAYEQTYETIKYDDNKPKYSYIKKTINNSIVGAFRTQKLDSYTLVNLSKFMTYAFYNIWENNNDQSIYYDRNDLISYLQQNLNNETNPNFEHFQDFCEKILGATETSFSLCLCTLKLIERLRSRNSEACGSDGFEYRIFIAAYIIAYKFFTERSINNKAWEPVCGMDVSQINIMEIEMLFGISFNINITSEEFIDFIQDINIIFSNNFSTNVWYTQEIKPILSTIVRETSEMIMMNDESIAYHDSQDTNVEYIKSSASNPMKSYCRTDSCASTNSTLVNGAASDITFDDESLIDEDSIQYALSPVSVNSDESSSILTR</sequence>
<gene>
    <name evidence="1" type="ORF">BCR32DRAFT_285198</name>
</gene>
<dbReference type="PANTHER" id="PTHR15615">
    <property type="match status" value="1"/>
</dbReference>
<dbReference type="Proteomes" id="UP000193944">
    <property type="component" value="Unassembled WGS sequence"/>
</dbReference>
<reference evidence="1 2" key="1">
    <citation type="submission" date="2016-08" db="EMBL/GenBank/DDBJ databases">
        <title>A Parts List for Fungal Cellulosomes Revealed by Comparative Genomics.</title>
        <authorList>
            <consortium name="DOE Joint Genome Institute"/>
            <person name="Haitjema C.H."/>
            <person name="Gilmore S.P."/>
            <person name="Henske J.K."/>
            <person name="Solomon K.V."/>
            <person name="De Groot R."/>
            <person name="Kuo A."/>
            <person name="Mondo S.J."/>
            <person name="Salamov A.A."/>
            <person name="Labutti K."/>
            <person name="Zhao Z."/>
            <person name="Chiniquy J."/>
            <person name="Barry K."/>
            <person name="Brewer H.M."/>
            <person name="Purvine S.O."/>
            <person name="Wright A.T."/>
            <person name="Boxma B."/>
            <person name="Van Alen T."/>
            <person name="Hackstein J.H."/>
            <person name="Baker S.E."/>
            <person name="Grigoriev I.V."/>
            <person name="O'Malley M.A."/>
        </authorList>
    </citation>
    <scope>NUCLEOTIDE SEQUENCE [LARGE SCALE GENOMIC DNA]</scope>
    <source>
        <strain evidence="1 2">S4</strain>
    </source>
</reference>
<comment type="caution">
    <text evidence="1">The sequence shown here is derived from an EMBL/GenBank/DDBJ whole genome shotgun (WGS) entry which is preliminary data.</text>
</comment>
<dbReference type="EMBL" id="MCFG01000358">
    <property type="protein sequence ID" value="ORX75411.1"/>
    <property type="molecule type" value="Genomic_DNA"/>
</dbReference>
<dbReference type="Pfam" id="PF08613">
    <property type="entry name" value="Cyclin"/>
    <property type="match status" value="1"/>
</dbReference>
<protein>
    <recommendedName>
        <fullName evidence="3">Cyclin N-terminal domain-containing protein</fullName>
    </recommendedName>
</protein>
<dbReference type="GO" id="GO:0016538">
    <property type="term" value="F:cyclin-dependent protein serine/threonine kinase regulator activity"/>
    <property type="evidence" value="ECO:0007669"/>
    <property type="project" value="TreeGrafter"/>
</dbReference>
<dbReference type="STRING" id="1754192.A0A1Y1WPE2"/>
<dbReference type="GO" id="GO:0000307">
    <property type="term" value="C:cyclin-dependent protein kinase holoenzyme complex"/>
    <property type="evidence" value="ECO:0007669"/>
    <property type="project" value="TreeGrafter"/>
</dbReference>
<dbReference type="InterPro" id="IPR013922">
    <property type="entry name" value="Cyclin_PHO80-like"/>
</dbReference>
<dbReference type="AlphaFoldDB" id="A0A1Y1WPE2"/>
<dbReference type="PANTHER" id="PTHR15615:SF27">
    <property type="entry name" value="PHO85 CYCLIN CLG1"/>
    <property type="match status" value="1"/>
</dbReference>
<dbReference type="Gene3D" id="1.10.472.10">
    <property type="entry name" value="Cyclin-like"/>
    <property type="match status" value="1"/>
</dbReference>
<organism evidence="1 2">
    <name type="scientific">Anaeromyces robustus</name>
    <dbReference type="NCBI Taxonomy" id="1754192"/>
    <lineage>
        <taxon>Eukaryota</taxon>
        <taxon>Fungi</taxon>
        <taxon>Fungi incertae sedis</taxon>
        <taxon>Chytridiomycota</taxon>
        <taxon>Chytridiomycota incertae sedis</taxon>
        <taxon>Neocallimastigomycetes</taxon>
        <taxon>Neocallimastigales</taxon>
        <taxon>Neocallimastigaceae</taxon>
        <taxon>Anaeromyces</taxon>
    </lineage>
</organism>
<dbReference type="GO" id="GO:0019901">
    <property type="term" value="F:protein kinase binding"/>
    <property type="evidence" value="ECO:0007669"/>
    <property type="project" value="InterPro"/>
</dbReference>
<dbReference type="OrthoDB" id="244495at2759"/>